<dbReference type="InterPro" id="IPR050587">
    <property type="entry name" value="GNT1/Glycosyltrans_8"/>
</dbReference>
<gene>
    <name evidence="3" type="ORF">CYCCA115_LOCUS20146</name>
</gene>
<keyword evidence="2" id="KW-0472">Membrane</keyword>
<accession>A0AAD2G5J4</accession>
<keyword evidence="2" id="KW-1133">Transmembrane helix</keyword>
<dbReference type="SUPFAM" id="SSF53448">
    <property type="entry name" value="Nucleotide-diphospho-sugar transferases"/>
    <property type="match status" value="1"/>
</dbReference>
<dbReference type="InterPro" id="IPR029044">
    <property type="entry name" value="Nucleotide-diphossugar_trans"/>
</dbReference>
<protein>
    <submittedName>
        <fullName evidence="3">Uncharacterized protein</fullName>
    </submittedName>
</protein>
<feature type="region of interest" description="Disordered" evidence="1">
    <location>
        <begin position="500"/>
        <end position="548"/>
    </location>
</feature>
<proteinExistence type="predicted"/>
<feature type="transmembrane region" description="Helical" evidence="2">
    <location>
        <begin position="40"/>
        <end position="58"/>
    </location>
</feature>
<comment type="caution">
    <text evidence="3">The sequence shown here is derived from an EMBL/GenBank/DDBJ whole genome shotgun (WGS) entry which is preliminary data.</text>
</comment>
<keyword evidence="4" id="KW-1185">Reference proteome</keyword>
<sequence length="548" mass="61646">MSLQGILGRTETISKRKRKRKRQINDLNDSKRSSSRIRSLIPIQYVILGFAFSVALYVNAIEEQQLALQDLLIRNDSNTRQQSKKEVSDDDVSGTSMTESTILSDDDASSTMTNAHADGSNQSSDSSANKTTTIGWVVTITGCGHDAIMDGAAVLKHSIHLNSIQAGANKFRYDYKMYAIYHPEGEACALPLKDLGYKLIRRETPVATQEIEGKFLRKKIESNGCCGAKELIKLEAYTLIDHQVVVLLDLDVIVLKPMDALFDLMLDEASPSSSDHLSNTNSTTNVPIMWQDKPIPDKVNAFFTRDYHLVAPEKPYKPVQGGFLVLRPDMAVYQEFLSIIKKGIQKPGGWGGLVGPFYGFMTIQGIIPYYYDVLHKNEAIELNRCIYNQMMDNPRDNSANDNPQDKCRTNQQECEECRTRPMGDIVSAHFTFCPKPWNCFPNDVDTIELRLCRKLHHEWFRIRSDLEESWGRDPIGTGTFQEEHFFGFCSDHGKTGYTSIAQPYGRLVPGSTSESTDEEETDEDENRGEDSKGTSEDDENGKDEPVES</sequence>
<feature type="region of interest" description="Disordered" evidence="1">
    <location>
        <begin position="78"/>
        <end position="129"/>
    </location>
</feature>
<feature type="region of interest" description="Disordered" evidence="1">
    <location>
        <begin position="1"/>
        <end position="31"/>
    </location>
</feature>
<feature type="compositionally biased region" description="Polar residues" evidence="1">
    <location>
        <begin position="93"/>
        <end position="129"/>
    </location>
</feature>
<feature type="compositionally biased region" description="Acidic residues" evidence="1">
    <location>
        <begin position="515"/>
        <end position="527"/>
    </location>
</feature>
<dbReference type="Gene3D" id="3.90.550.10">
    <property type="entry name" value="Spore Coat Polysaccharide Biosynthesis Protein SpsA, Chain A"/>
    <property type="match status" value="1"/>
</dbReference>
<dbReference type="EMBL" id="CAKOGP040002145">
    <property type="protein sequence ID" value="CAJ1963399.1"/>
    <property type="molecule type" value="Genomic_DNA"/>
</dbReference>
<name>A0AAD2G5J4_9STRA</name>
<evidence type="ECO:0000313" key="4">
    <source>
        <dbReference type="Proteomes" id="UP001295423"/>
    </source>
</evidence>
<evidence type="ECO:0000256" key="2">
    <source>
        <dbReference type="SAM" id="Phobius"/>
    </source>
</evidence>
<evidence type="ECO:0000313" key="3">
    <source>
        <dbReference type="EMBL" id="CAJ1963399.1"/>
    </source>
</evidence>
<evidence type="ECO:0000256" key="1">
    <source>
        <dbReference type="SAM" id="MobiDB-lite"/>
    </source>
</evidence>
<keyword evidence="2" id="KW-0812">Transmembrane</keyword>
<reference evidence="3" key="1">
    <citation type="submission" date="2023-08" db="EMBL/GenBank/DDBJ databases">
        <authorList>
            <person name="Audoor S."/>
            <person name="Bilcke G."/>
        </authorList>
    </citation>
    <scope>NUCLEOTIDE SEQUENCE</scope>
</reference>
<dbReference type="AlphaFoldDB" id="A0AAD2G5J4"/>
<organism evidence="3 4">
    <name type="scientific">Cylindrotheca closterium</name>
    <dbReference type="NCBI Taxonomy" id="2856"/>
    <lineage>
        <taxon>Eukaryota</taxon>
        <taxon>Sar</taxon>
        <taxon>Stramenopiles</taxon>
        <taxon>Ochrophyta</taxon>
        <taxon>Bacillariophyta</taxon>
        <taxon>Bacillariophyceae</taxon>
        <taxon>Bacillariophycidae</taxon>
        <taxon>Bacillariales</taxon>
        <taxon>Bacillariaceae</taxon>
        <taxon>Cylindrotheca</taxon>
    </lineage>
</organism>
<dbReference type="Proteomes" id="UP001295423">
    <property type="component" value="Unassembled WGS sequence"/>
</dbReference>
<dbReference type="PANTHER" id="PTHR11183">
    <property type="entry name" value="GLYCOGENIN SUBFAMILY MEMBER"/>
    <property type="match status" value="1"/>
</dbReference>